<dbReference type="Proteomes" id="UP000823941">
    <property type="component" value="Chromosome 24"/>
</dbReference>
<organism evidence="1 2">
    <name type="scientific">Plutella xylostella</name>
    <name type="common">Diamondback moth</name>
    <name type="synonym">Plutella maculipennis</name>
    <dbReference type="NCBI Taxonomy" id="51655"/>
    <lineage>
        <taxon>Eukaryota</taxon>
        <taxon>Metazoa</taxon>
        <taxon>Ecdysozoa</taxon>
        <taxon>Arthropoda</taxon>
        <taxon>Hexapoda</taxon>
        <taxon>Insecta</taxon>
        <taxon>Pterygota</taxon>
        <taxon>Neoptera</taxon>
        <taxon>Endopterygota</taxon>
        <taxon>Lepidoptera</taxon>
        <taxon>Glossata</taxon>
        <taxon>Ditrysia</taxon>
        <taxon>Yponomeutoidea</taxon>
        <taxon>Plutellidae</taxon>
        <taxon>Plutella</taxon>
    </lineage>
</organism>
<comment type="caution">
    <text evidence="1">The sequence shown here is derived from an EMBL/GenBank/DDBJ whole genome shotgun (WGS) entry which is preliminary data.</text>
</comment>
<keyword evidence="2" id="KW-1185">Reference proteome</keyword>
<proteinExistence type="predicted"/>
<protein>
    <submittedName>
        <fullName evidence="1">Uncharacterized protein</fullName>
    </submittedName>
</protein>
<gene>
    <name evidence="1" type="ORF">JYU34_017860</name>
</gene>
<reference evidence="1 2" key="1">
    <citation type="submission" date="2021-06" db="EMBL/GenBank/DDBJ databases">
        <title>A haploid diamondback moth (Plutella xylostella L.) genome assembly resolves 31 chromosomes and identifies a diamide resistance mutation.</title>
        <authorList>
            <person name="Ward C.M."/>
            <person name="Perry K.D."/>
            <person name="Baker G."/>
            <person name="Powis K."/>
            <person name="Heckel D.G."/>
            <person name="Baxter S.W."/>
        </authorList>
    </citation>
    <scope>NUCLEOTIDE SEQUENCE [LARGE SCALE GENOMIC DNA]</scope>
    <source>
        <strain evidence="1 2">LV</strain>
        <tissue evidence="1">Single pupa</tissue>
    </source>
</reference>
<evidence type="ECO:0000313" key="1">
    <source>
        <dbReference type="EMBL" id="KAG7298272.1"/>
    </source>
</evidence>
<sequence>MVVHLQMKSLSTGDLKITDEENTRETNQNSTLPQSQDTIYSVQTDLADLSTACKNTQEFLNKSKEIPGNVIQSYGVGIMPQSFRCPRQHPPNFLHTRLPYPPPFFGGQCGGQWSNTKEESPSVDKPQHPVTHSQACVPVYSGWCTSTNVSGPRMSMIPPPPCKFPDFTKGPLMASYNLQPHSTTLCCDACCALAVYYINCVATMACPCVYCCGKDSCF</sequence>
<accession>A0ABQ7PZ57</accession>
<name>A0ABQ7PZ57_PLUXY</name>
<evidence type="ECO:0000313" key="2">
    <source>
        <dbReference type="Proteomes" id="UP000823941"/>
    </source>
</evidence>
<dbReference type="EMBL" id="JAHIBW010000024">
    <property type="protein sequence ID" value="KAG7298272.1"/>
    <property type="molecule type" value="Genomic_DNA"/>
</dbReference>